<organism evidence="1">
    <name type="scientific">viral metagenome</name>
    <dbReference type="NCBI Taxonomy" id="1070528"/>
    <lineage>
        <taxon>unclassified sequences</taxon>
        <taxon>metagenomes</taxon>
        <taxon>organismal metagenomes</taxon>
    </lineage>
</organism>
<name>A0A6M3K8V2_9ZZZZ</name>
<gene>
    <name evidence="1" type="ORF">MM415A01103_0015</name>
</gene>
<accession>A0A6M3K8V2</accession>
<sequence length="62" mass="7359">MGAIMKRDIKTDNQITLAVVGAMEQYKGIRKTLDAFSKTPFMHRETTKYDRAKQRQEYDNRY</sequence>
<protein>
    <submittedName>
        <fullName evidence="1">Uncharacterized protein</fullName>
    </submittedName>
</protein>
<proteinExistence type="predicted"/>
<dbReference type="AlphaFoldDB" id="A0A6M3K8V2"/>
<dbReference type="EMBL" id="MT142326">
    <property type="protein sequence ID" value="QJA78227.1"/>
    <property type="molecule type" value="Genomic_DNA"/>
</dbReference>
<reference evidence="1" key="1">
    <citation type="submission" date="2020-03" db="EMBL/GenBank/DDBJ databases">
        <title>The deep terrestrial virosphere.</title>
        <authorList>
            <person name="Holmfeldt K."/>
            <person name="Nilsson E."/>
            <person name="Simone D."/>
            <person name="Lopez-Fernandez M."/>
            <person name="Wu X."/>
            <person name="de Brujin I."/>
            <person name="Lundin D."/>
            <person name="Andersson A."/>
            <person name="Bertilsson S."/>
            <person name="Dopson M."/>
        </authorList>
    </citation>
    <scope>NUCLEOTIDE SEQUENCE</scope>
    <source>
        <strain evidence="1">MM415A01103</strain>
    </source>
</reference>
<evidence type="ECO:0000313" key="1">
    <source>
        <dbReference type="EMBL" id="QJA78227.1"/>
    </source>
</evidence>